<dbReference type="InterPro" id="IPR022813">
    <property type="entry name" value="SecD/SecF_arch_bac"/>
</dbReference>
<keyword evidence="6" id="KW-0811">Translocation</keyword>
<dbReference type="Proteomes" id="UP000034923">
    <property type="component" value="Unassembled WGS sequence"/>
</dbReference>
<evidence type="ECO:0000259" key="9">
    <source>
        <dbReference type="Pfam" id="PF21760"/>
    </source>
</evidence>
<evidence type="ECO:0000256" key="2">
    <source>
        <dbReference type="ARBA" id="ARBA00022475"/>
    </source>
</evidence>
<evidence type="ECO:0000259" key="10">
    <source>
        <dbReference type="Pfam" id="PF22599"/>
    </source>
</evidence>
<sequence length="238" mass="26167">MWKKIVSILIVLILGSAVVFFVFKSEPKLNPNFETESSFFKNSSFRLGLDLSGGSHLIYKADVSGVKAGDITISMDALRDVIERRVNLFGVSEPIVQVQNSGFVSGAEEKLIVDLPGVTDIEKATAMIGQTPLLEFKIEAPAGTPQKATVDKDGKVTLDASSQFVSTELTGRYLQKASLEFDQTTREPRVSLQFDDTGTKLFAQITKENVGKMVAIYLDGAPISIPVVREEIWQFYSH</sequence>
<reference evidence="11 12" key="1">
    <citation type="journal article" date="2015" name="Nature">
        <title>rRNA introns, odd ribosomes, and small enigmatic genomes across a large radiation of phyla.</title>
        <authorList>
            <person name="Brown C.T."/>
            <person name="Hug L.A."/>
            <person name="Thomas B.C."/>
            <person name="Sharon I."/>
            <person name="Castelle C.J."/>
            <person name="Singh A."/>
            <person name="Wilkins M.J."/>
            <person name="Williams K.H."/>
            <person name="Banfield J.F."/>
        </authorList>
    </citation>
    <scope>NUCLEOTIDE SEQUENCE [LARGE SCALE GENOMIC DNA]</scope>
</reference>
<evidence type="ECO:0000256" key="4">
    <source>
        <dbReference type="ARBA" id="ARBA00022927"/>
    </source>
</evidence>
<keyword evidence="1" id="KW-0813">Transport</keyword>
<dbReference type="Gene3D" id="3.30.1360.200">
    <property type="match status" value="1"/>
</dbReference>
<evidence type="ECO:0000256" key="5">
    <source>
        <dbReference type="ARBA" id="ARBA00022989"/>
    </source>
</evidence>
<proteinExistence type="predicted"/>
<keyword evidence="5 8" id="KW-1133">Transmembrane helix</keyword>
<evidence type="ECO:0000256" key="7">
    <source>
        <dbReference type="ARBA" id="ARBA00023136"/>
    </source>
</evidence>
<feature type="transmembrane region" description="Helical" evidence="8">
    <location>
        <begin position="6"/>
        <end position="23"/>
    </location>
</feature>
<comment type="caution">
    <text evidence="11">The sequence shown here is derived from an EMBL/GenBank/DDBJ whole genome shotgun (WGS) entry which is preliminary data.</text>
</comment>
<name>A0A0G0BQY9_9BACT</name>
<evidence type="ECO:0000313" key="11">
    <source>
        <dbReference type="EMBL" id="KKP71894.1"/>
    </source>
</evidence>
<dbReference type="PANTHER" id="PTHR30081">
    <property type="entry name" value="PROTEIN-EXPORT MEMBRANE PROTEIN SEC"/>
    <property type="match status" value="1"/>
</dbReference>
<keyword evidence="3 8" id="KW-0812">Transmembrane</keyword>
<dbReference type="GO" id="GO:0005886">
    <property type="term" value="C:plasma membrane"/>
    <property type="evidence" value="ECO:0007669"/>
    <property type="project" value="TreeGrafter"/>
</dbReference>
<evidence type="ECO:0000256" key="6">
    <source>
        <dbReference type="ARBA" id="ARBA00023010"/>
    </source>
</evidence>
<evidence type="ECO:0000256" key="3">
    <source>
        <dbReference type="ARBA" id="ARBA00022692"/>
    </source>
</evidence>
<gene>
    <name evidence="11" type="ORF">UR70_C0017G0012</name>
</gene>
<dbReference type="AlphaFoldDB" id="A0A0G0BQY9"/>
<protein>
    <submittedName>
        <fullName evidence="11">Preprotein translocase subunit SecD</fullName>
    </submittedName>
</protein>
<dbReference type="GO" id="GO:0015031">
    <property type="term" value="P:protein transport"/>
    <property type="evidence" value="ECO:0007669"/>
    <property type="project" value="UniProtKB-KW"/>
</dbReference>
<evidence type="ECO:0000256" key="1">
    <source>
        <dbReference type="ARBA" id="ARBA00022448"/>
    </source>
</evidence>
<keyword evidence="2" id="KW-1003">Cell membrane</keyword>
<feature type="domain" description="SecDF P1 head subdomain" evidence="10">
    <location>
        <begin position="167"/>
        <end position="232"/>
    </location>
</feature>
<evidence type="ECO:0000313" key="12">
    <source>
        <dbReference type="Proteomes" id="UP000034923"/>
    </source>
</evidence>
<dbReference type="InterPro" id="IPR048631">
    <property type="entry name" value="SecD_1st"/>
</dbReference>
<dbReference type="PANTHER" id="PTHR30081:SF1">
    <property type="entry name" value="PROTEIN TRANSLOCASE SUBUNIT SECD"/>
    <property type="match status" value="1"/>
</dbReference>
<organism evidence="11 12">
    <name type="scientific">Candidatus Nomurabacteria bacterium GW2011_GWB1_35_20</name>
    <dbReference type="NCBI Taxonomy" id="1618740"/>
    <lineage>
        <taxon>Bacteria</taxon>
        <taxon>Candidatus Nomuraibacteriota</taxon>
    </lineage>
</organism>
<feature type="domain" description="Protein translocase subunit SecDF P1" evidence="9">
    <location>
        <begin position="75"/>
        <end position="138"/>
    </location>
</feature>
<dbReference type="Pfam" id="PF22599">
    <property type="entry name" value="SecDF_P1_head"/>
    <property type="match status" value="1"/>
</dbReference>
<evidence type="ECO:0000256" key="8">
    <source>
        <dbReference type="SAM" id="Phobius"/>
    </source>
</evidence>
<dbReference type="Pfam" id="PF21760">
    <property type="entry name" value="SecD_1st"/>
    <property type="match status" value="1"/>
</dbReference>
<keyword evidence="7 8" id="KW-0472">Membrane</keyword>
<keyword evidence="4" id="KW-0653">Protein transport</keyword>
<dbReference type="Gene3D" id="3.30.70.3400">
    <property type="match status" value="1"/>
</dbReference>
<accession>A0A0G0BQY9</accession>
<dbReference type="EMBL" id="LBQE01000017">
    <property type="protein sequence ID" value="KKP71894.1"/>
    <property type="molecule type" value="Genomic_DNA"/>
</dbReference>
<dbReference type="InterPro" id="IPR054384">
    <property type="entry name" value="SecDF_P1_head"/>
</dbReference>